<comment type="caution">
    <text evidence="1">The sequence shown here is derived from an EMBL/GenBank/DDBJ whole genome shotgun (WGS) entry which is preliminary data.</text>
</comment>
<dbReference type="SUPFAM" id="SSF142906">
    <property type="entry name" value="YjbR-like"/>
    <property type="match status" value="1"/>
</dbReference>
<dbReference type="PANTHER" id="PTHR35145">
    <property type="entry name" value="CYTOPLASMIC PROTEIN-RELATED"/>
    <property type="match status" value="1"/>
</dbReference>
<gene>
    <name evidence="1" type="ORF">O3P16_12055</name>
</gene>
<name>A0ABT4UL10_9BACT</name>
<reference evidence="1 2" key="1">
    <citation type="submission" date="2022-12" db="EMBL/GenBank/DDBJ databases">
        <title>Chitinophagaceae gen. sp. nov., a new member of the family Chitinophagaceae, isolated from soil in a chemical factory.</title>
        <authorList>
            <person name="Ke Z."/>
        </authorList>
    </citation>
    <scope>NUCLEOTIDE SEQUENCE [LARGE SCALE GENOMIC DNA]</scope>
    <source>
        <strain evidence="1 2">LY-5</strain>
    </source>
</reference>
<dbReference type="Proteomes" id="UP001210231">
    <property type="component" value="Unassembled WGS sequence"/>
</dbReference>
<dbReference type="PANTHER" id="PTHR35145:SF1">
    <property type="entry name" value="CYTOPLASMIC PROTEIN"/>
    <property type="match status" value="1"/>
</dbReference>
<dbReference type="GO" id="GO:0003677">
    <property type="term" value="F:DNA binding"/>
    <property type="evidence" value="ECO:0007669"/>
    <property type="project" value="UniProtKB-KW"/>
</dbReference>
<accession>A0ABT4UL10</accession>
<organism evidence="1 2">
    <name type="scientific">Polluticaenibacter yanchengensis</name>
    <dbReference type="NCBI Taxonomy" id="3014562"/>
    <lineage>
        <taxon>Bacteria</taxon>
        <taxon>Pseudomonadati</taxon>
        <taxon>Bacteroidota</taxon>
        <taxon>Chitinophagia</taxon>
        <taxon>Chitinophagales</taxon>
        <taxon>Chitinophagaceae</taxon>
        <taxon>Polluticaenibacter</taxon>
    </lineage>
</organism>
<dbReference type="Pfam" id="PF04237">
    <property type="entry name" value="YjbR"/>
    <property type="match status" value="1"/>
</dbReference>
<proteinExistence type="predicted"/>
<keyword evidence="2" id="KW-1185">Reference proteome</keyword>
<protein>
    <submittedName>
        <fullName evidence="1">MmcQ/YjbR family DNA-binding protein</fullName>
    </submittedName>
</protein>
<sequence length="117" mass="13444">MDLDLFVQYCESLKGTTLENPFGDNTLVCKVMGKMYALADVDSFESINVKCDPEKAIELREQYPAVIPGYHMSKKHWNTIIMDNSIPNSQVKQWILDSYNLVVNKLTKKDRAELENL</sequence>
<evidence type="ECO:0000313" key="1">
    <source>
        <dbReference type="EMBL" id="MDA3615544.1"/>
    </source>
</evidence>
<keyword evidence="1" id="KW-0238">DNA-binding</keyword>
<dbReference type="Gene3D" id="3.90.1150.30">
    <property type="match status" value="1"/>
</dbReference>
<dbReference type="InterPro" id="IPR038056">
    <property type="entry name" value="YjbR-like_sf"/>
</dbReference>
<dbReference type="RefSeq" id="WP_407031871.1">
    <property type="nucleotide sequence ID" value="NZ_JAQGEF010000014.1"/>
</dbReference>
<dbReference type="InterPro" id="IPR058532">
    <property type="entry name" value="YjbR/MT2646/Rv2570-like"/>
</dbReference>
<dbReference type="InterPro" id="IPR007351">
    <property type="entry name" value="YjbR"/>
</dbReference>
<evidence type="ECO:0000313" key="2">
    <source>
        <dbReference type="Proteomes" id="UP001210231"/>
    </source>
</evidence>
<dbReference type="EMBL" id="JAQGEF010000014">
    <property type="protein sequence ID" value="MDA3615544.1"/>
    <property type="molecule type" value="Genomic_DNA"/>
</dbReference>